<dbReference type="Proteomes" id="UP001149165">
    <property type="component" value="Unassembled WGS sequence"/>
</dbReference>
<reference evidence="2" key="2">
    <citation type="journal article" date="2023" name="IMA Fungus">
        <title>Comparative genomic study of the Penicillium genus elucidates a diverse pangenome and 15 lateral gene transfer events.</title>
        <authorList>
            <person name="Petersen C."/>
            <person name="Sorensen T."/>
            <person name="Nielsen M.R."/>
            <person name="Sondergaard T.E."/>
            <person name="Sorensen J.L."/>
            <person name="Fitzpatrick D.A."/>
            <person name="Frisvad J.C."/>
            <person name="Nielsen K.L."/>
        </authorList>
    </citation>
    <scope>NUCLEOTIDE SEQUENCE</scope>
    <source>
        <strain evidence="2">IBT 30069</strain>
    </source>
</reference>
<accession>A0A9W9FII9</accession>
<organism evidence="2 3">
    <name type="scientific">Penicillium angulare</name>
    <dbReference type="NCBI Taxonomy" id="116970"/>
    <lineage>
        <taxon>Eukaryota</taxon>
        <taxon>Fungi</taxon>
        <taxon>Dikarya</taxon>
        <taxon>Ascomycota</taxon>
        <taxon>Pezizomycotina</taxon>
        <taxon>Eurotiomycetes</taxon>
        <taxon>Eurotiomycetidae</taxon>
        <taxon>Eurotiales</taxon>
        <taxon>Aspergillaceae</taxon>
        <taxon>Penicillium</taxon>
    </lineage>
</organism>
<feature type="compositionally biased region" description="Acidic residues" evidence="1">
    <location>
        <begin position="68"/>
        <end position="78"/>
    </location>
</feature>
<sequence>MYKALKNSFPRKALEPAMLESVDKEVFSRCCEYVYSGDYSVPSPTSDPSVKDDSRPKYREKQCKEKEEKEEEEEEEEEEAKRWNPSCLAWNLFYPEALSLNYDILLGHLDHPQRSESEKEIVDDPCTSYAGVLLGHAEVHRFAVRTGWLSLNALSSFRLLRLLENFTPSEKRTGDIVQLLRFVFEDSKDVGGLHNLENMLRDYVVWNVDLMMRNVDFREFLERNPSVEKTVFRWMWHTV</sequence>
<feature type="compositionally biased region" description="Basic and acidic residues" evidence="1">
    <location>
        <begin position="49"/>
        <end position="67"/>
    </location>
</feature>
<keyword evidence="3" id="KW-1185">Reference proteome</keyword>
<comment type="caution">
    <text evidence="2">The sequence shown here is derived from an EMBL/GenBank/DDBJ whole genome shotgun (WGS) entry which is preliminary data.</text>
</comment>
<dbReference type="EMBL" id="JAPQKH010000004">
    <property type="protein sequence ID" value="KAJ5100866.1"/>
    <property type="molecule type" value="Genomic_DNA"/>
</dbReference>
<dbReference type="OrthoDB" id="9997739at2759"/>
<gene>
    <name evidence="2" type="ORF">N7456_006918</name>
</gene>
<evidence type="ECO:0000313" key="3">
    <source>
        <dbReference type="Proteomes" id="UP001149165"/>
    </source>
</evidence>
<name>A0A9W9FII9_9EURO</name>
<protein>
    <recommendedName>
        <fullName evidence="4">BTB domain-containing protein</fullName>
    </recommendedName>
</protein>
<feature type="region of interest" description="Disordered" evidence="1">
    <location>
        <begin position="36"/>
        <end position="80"/>
    </location>
</feature>
<reference evidence="2" key="1">
    <citation type="submission" date="2022-11" db="EMBL/GenBank/DDBJ databases">
        <authorList>
            <person name="Petersen C."/>
        </authorList>
    </citation>
    <scope>NUCLEOTIDE SEQUENCE</scope>
    <source>
        <strain evidence="2">IBT 30069</strain>
    </source>
</reference>
<proteinExistence type="predicted"/>
<evidence type="ECO:0008006" key="4">
    <source>
        <dbReference type="Google" id="ProtNLM"/>
    </source>
</evidence>
<evidence type="ECO:0000313" key="2">
    <source>
        <dbReference type="EMBL" id="KAJ5100866.1"/>
    </source>
</evidence>
<dbReference type="AlphaFoldDB" id="A0A9W9FII9"/>
<evidence type="ECO:0000256" key="1">
    <source>
        <dbReference type="SAM" id="MobiDB-lite"/>
    </source>
</evidence>